<dbReference type="GO" id="GO:0050918">
    <property type="term" value="P:positive chemotaxis"/>
    <property type="evidence" value="ECO:0007669"/>
    <property type="project" value="TreeGrafter"/>
</dbReference>
<keyword evidence="5" id="KW-1003">Cell membrane</keyword>
<dbReference type="GO" id="GO:0005886">
    <property type="term" value="C:plasma membrane"/>
    <property type="evidence" value="ECO:0007669"/>
    <property type="project" value="UniProtKB-SubCell"/>
</dbReference>
<dbReference type="Gene3D" id="3.40.1550.10">
    <property type="entry name" value="CheC-like"/>
    <property type="match status" value="1"/>
</dbReference>
<dbReference type="PIRSF" id="PIRSF002888">
    <property type="entry name" value="FliM"/>
    <property type="match status" value="1"/>
</dbReference>
<dbReference type="InterPro" id="IPR001543">
    <property type="entry name" value="FliN-like_C"/>
</dbReference>
<evidence type="ECO:0000256" key="4">
    <source>
        <dbReference type="ARBA" id="ARBA00021898"/>
    </source>
</evidence>
<dbReference type="EMBL" id="CP158367">
    <property type="protein sequence ID" value="XBX76227.1"/>
    <property type="molecule type" value="Genomic_DNA"/>
</dbReference>
<evidence type="ECO:0000313" key="12">
    <source>
        <dbReference type="EMBL" id="XBX76227.1"/>
    </source>
</evidence>
<dbReference type="Pfam" id="PF02154">
    <property type="entry name" value="FliM"/>
    <property type="match status" value="1"/>
</dbReference>
<name>A0AAU7VPX5_9FIRM</name>
<evidence type="ECO:0000256" key="7">
    <source>
        <dbReference type="ARBA" id="ARBA00022779"/>
    </source>
</evidence>
<evidence type="ECO:0000256" key="6">
    <source>
        <dbReference type="ARBA" id="ARBA00022500"/>
    </source>
</evidence>
<dbReference type="PRINTS" id="PR00955">
    <property type="entry name" value="FLGMOTORFLIM"/>
</dbReference>
<dbReference type="GO" id="GO:0009425">
    <property type="term" value="C:bacterial-type flagellum basal body"/>
    <property type="evidence" value="ECO:0007669"/>
    <property type="project" value="UniProtKB-SubCell"/>
</dbReference>
<evidence type="ECO:0000256" key="5">
    <source>
        <dbReference type="ARBA" id="ARBA00022475"/>
    </source>
</evidence>
<dbReference type="GO" id="GO:0003774">
    <property type="term" value="F:cytoskeletal motor activity"/>
    <property type="evidence" value="ECO:0007669"/>
    <property type="project" value="InterPro"/>
</dbReference>
<proteinExistence type="inferred from homology"/>
<accession>A0AAU7VPX5</accession>
<dbReference type="GO" id="GO:0071978">
    <property type="term" value="P:bacterial-type flagellum-dependent swarming motility"/>
    <property type="evidence" value="ECO:0007669"/>
    <property type="project" value="TreeGrafter"/>
</dbReference>
<dbReference type="InterPro" id="IPR001689">
    <property type="entry name" value="Flag_FliM"/>
</dbReference>
<sequence>MSEILSQSEIDSLLSAISTGEIDAEEAKQKEKEEKVKVYDFRRPDKFSKDQTSTLQMIHENFARLITSYLSANLRTVVDISVASVDQATYEEFIRSVPNPTVMNLFQIGATDGQALMEINPTITFSIIDRLMGGVGETLKEGRALTEIEQRVMRRTTDNMLSALNDAWVNVCDLKPKNIKVETNPQFLQIVSPNETVVVIALKVVIGESEGFLNLCLPYISLENLVDRLSSRYWFSQTDTTNYDNKTDITKKLSQTSLEVKAQLGSTDITVSEFIGLQEGDVITLDKPITEPISLIVQGKEKYKGKPGKQKNRLAVQVTEVVEGEELEIHE</sequence>
<dbReference type="PANTHER" id="PTHR30034">
    <property type="entry name" value="FLAGELLAR MOTOR SWITCH PROTEIN FLIM"/>
    <property type="match status" value="1"/>
</dbReference>
<dbReference type="SUPFAM" id="SSF101801">
    <property type="entry name" value="Surface presentation of antigens (SPOA)"/>
    <property type="match status" value="1"/>
</dbReference>
<protein>
    <recommendedName>
        <fullName evidence="4 10">Flagellar motor switch protein FliM</fullName>
    </recommendedName>
</protein>
<keyword evidence="12" id="KW-0969">Cilium</keyword>
<keyword evidence="8" id="KW-0472">Membrane</keyword>
<evidence type="ECO:0000256" key="2">
    <source>
        <dbReference type="ARBA" id="ARBA00004202"/>
    </source>
</evidence>
<feature type="domain" description="Flagellar motor switch protein FliN-like C-terminal" evidence="11">
    <location>
        <begin position="252"/>
        <end position="322"/>
    </location>
</feature>
<evidence type="ECO:0000256" key="8">
    <source>
        <dbReference type="ARBA" id="ARBA00023136"/>
    </source>
</evidence>
<dbReference type="Pfam" id="PF01052">
    <property type="entry name" value="FliMN_C"/>
    <property type="match status" value="1"/>
</dbReference>
<keyword evidence="6" id="KW-0145">Chemotaxis</keyword>
<organism evidence="12">
    <name type="scientific">Proteinivorax tanatarense</name>
    <dbReference type="NCBI Taxonomy" id="1260629"/>
    <lineage>
        <taxon>Bacteria</taxon>
        <taxon>Bacillati</taxon>
        <taxon>Bacillota</taxon>
        <taxon>Clostridia</taxon>
        <taxon>Eubacteriales</taxon>
        <taxon>Proteinivoracaceae</taxon>
        <taxon>Proteinivorax</taxon>
    </lineage>
</organism>
<evidence type="ECO:0000259" key="11">
    <source>
        <dbReference type="Pfam" id="PF01052"/>
    </source>
</evidence>
<dbReference type="InterPro" id="IPR028976">
    <property type="entry name" value="CheC-like_sf"/>
</dbReference>
<keyword evidence="12" id="KW-0282">Flagellum</keyword>
<reference evidence="12" key="1">
    <citation type="journal article" date="2013" name="Extremophiles">
        <title>Proteinivorax tanatarense gen. nov., sp. nov., an anaerobic, haloalkaliphilic, proteolytic bacterium isolated from a decaying algal bloom, and proposal of Proteinivoraceae fam. nov.</title>
        <authorList>
            <person name="Kevbrin V."/>
            <person name="Boltyanskaya Y."/>
            <person name="Zhilina T."/>
            <person name="Kolganova T."/>
            <person name="Lavrentjeva E."/>
            <person name="Kuznetsov B."/>
        </authorList>
    </citation>
    <scope>NUCLEOTIDE SEQUENCE</scope>
    <source>
        <strain evidence="12">Z-910T</strain>
    </source>
</reference>
<keyword evidence="12" id="KW-0966">Cell projection</keyword>
<evidence type="ECO:0000256" key="10">
    <source>
        <dbReference type="NCBIfam" id="TIGR01397"/>
    </source>
</evidence>
<dbReference type="InterPro" id="IPR036429">
    <property type="entry name" value="SpoA-like_sf"/>
</dbReference>
<dbReference type="Gene3D" id="2.30.330.10">
    <property type="entry name" value="SpoA-like"/>
    <property type="match status" value="1"/>
</dbReference>
<dbReference type="RefSeq" id="WP_350344961.1">
    <property type="nucleotide sequence ID" value="NZ_CP158367.1"/>
</dbReference>
<dbReference type="SUPFAM" id="SSF103039">
    <property type="entry name" value="CheC-like"/>
    <property type="match status" value="1"/>
</dbReference>
<dbReference type="AlphaFoldDB" id="A0AAU7VPX5"/>
<keyword evidence="7" id="KW-0283">Flagellar rotation</keyword>
<gene>
    <name evidence="12" type="primary">fliM</name>
    <name evidence="12" type="ORF">PRVXT_001408</name>
</gene>
<comment type="subcellular location">
    <subcellularLocation>
        <location evidence="1">Bacterial flagellum basal body</location>
    </subcellularLocation>
    <subcellularLocation>
        <location evidence="2">Cell membrane</location>
        <topology evidence="2">Peripheral membrane protein</topology>
    </subcellularLocation>
</comment>
<keyword evidence="9" id="KW-0975">Bacterial flagellum</keyword>
<dbReference type="CDD" id="cd17908">
    <property type="entry name" value="FliM"/>
    <property type="match status" value="1"/>
</dbReference>
<reference evidence="12" key="2">
    <citation type="submission" date="2024-06" db="EMBL/GenBank/DDBJ databases">
        <authorList>
            <person name="Petrova K.O."/>
            <person name="Toshchakov S.V."/>
            <person name="Boltjanskaja Y.V."/>
            <person name="Kevbrin V."/>
        </authorList>
    </citation>
    <scope>NUCLEOTIDE SEQUENCE</scope>
    <source>
        <strain evidence="12">Z-910T</strain>
    </source>
</reference>
<evidence type="ECO:0000256" key="1">
    <source>
        <dbReference type="ARBA" id="ARBA00004117"/>
    </source>
</evidence>
<evidence type="ECO:0000256" key="3">
    <source>
        <dbReference type="ARBA" id="ARBA00011049"/>
    </source>
</evidence>
<dbReference type="PANTHER" id="PTHR30034:SF6">
    <property type="entry name" value="YOP PROTEINS TRANSLOCATION PROTEIN Q"/>
    <property type="match status" value="1"/>
</dbReference>
<dbReference type="NCBIfam" id="TIGR01397">
    <property type="entry name" value="fliM_switch"/>
    <property type="match status" value="1"/>
</dbReference>
<evidence type="ECO:0000256" key="9">
    <source>
        <dbReference type="ARBA" id="ARBA00023143"/>
    </source>
</evidence>
<comment type="similarity">
    <text evidence="3">Belongs to the FliM family.</text>
</comment>